<dbReference type="InterPro" id="IPR009080">
    <property type="entry name" value="tRNAsynth_Ia_anticodon-bd"/>
</dbReference>
<organism evidence="12 13">
    <name type="scientific">Bemisia tabaci</name>
    <name type="common">Sweetpotato whitefly</name>
    <name type="synonym">Aleurodes tabaci</name>
    <dbReference type="NCBI Taxonomy" id="7038"/>
    <lineage>
        <taxon>Eukaryota</taxon>
        <taxon>Metazoa</taxon>
        <taxon>Ecdysozoa</taxon>
        <taxon>Arthropoda</taxon>
        <taxon>Hexapoda</taxon>
        <taxon>Insecta</taxon>
        <taxon>Pterygota</taxon>
        <taxon>Neoptera</taxon>
        <taxon>Paraneoptera</taxon>
        <taxon>Hemiptera</taxon>
        <taxon>Sternorrhyncha</taxon>
        <taxon>Aleyrodoidea</taxon>
        <taxon>Aleyrodidae</taxon>
        <taxon>Aleyrodinae</taxon>
        <taxon>Bemisia</taxon>
    </lineage>
</organism>
<dbReference type="GO" id="GO:0005524">
    <property type="term" value="F:ATP binding"/>
    <property type="evidence" value="ECO:0007669"/>
    <property type="project" value="UniProtKB-KW"/>
</dbReference>
<evidence type="ECO:0000256" key="9">
    <source>
        <dbReference type="RuleBase" id="RU363039"/>
    </source>
</evidence>
<evidence type="ECO:0000256" key="10">
    <source>
        <dbReference type="SAM" id="Coils"/>
    </source>
</evidence>
<name>A0A9P0F7P0_BEMTA</name>
<dbReference type="Gene3D" id="3.40.50.620">
    <property type="entry name" value="HUPs"/>
    <property type="match status" value="1"/>
</dbReference>
<evidence type="ECO:0000256" key="4">
    <source>
        <dbReference type="ARBA" id="ARBA00022840"/>
    </source>
</evidence>
<feature type="domain" description="Methionyl/Leucyl tRNA synthetase" evidence="11">
    <location>
        <begin position="42"/>
        <end position="300"/>
    </location>
</feature>
<evidence type="ECO:0000313" key="13">
    <source>
        <dbReference type="Proteomes" id="UP001152759"/>
    </source>
</evidence>
<evidence type="ECO:0000256" key="5">
    <source>
        <dbReference type="ARBA" id="ARBA00022917"/>
    </source>
</evidence>
<evidence type="ECO:0000256" key="8">
    <source>
        <dbReference type="ARBA" id="ARBA00030331"/>
    </source>
</evidence>
<dbReference type="AlphaFoldDB" id="A0A9P0F7P0"/>
<dbReference type="SUPFAM" id="SSF52374">
    <property type="entry name" value="Nucleotidylyl transferase"/>
    <property type="match status" value="1"/>
</dbReference>
<evidence type="ECO:0000259" key="11">
    <source>
        <dbReference type="Pfam" id="PF09334"/>
    </source>
</evidence>
<protein>
    <recommendedName>
        <fullName evidence="7">Methionine--tRNA ligase, mitochondrial</fullName>
        <ecNumber evidence="1">6.1.1.10</ecNumber>
    </recommendedName>
    <alternativeName>
        <fullName evidence="8">Mitochondrial methionyl-tRNA synthetase</fullName>
    </alternativeName>
</protein>
<dbReference type="InterPro" id="IPR041872">
    <property type="entry name" value="Anticodon_Met"/>
</dbReference>
<evidence type="ECO:0000313" key="12">
    <source>
        <dbReference type="EMBL" id="CAH0393140.1"/>
    </source>
</evidence>
<accession>A0A9P0F7P0</accession>
<keyword evidence="13" id="KW-1185">Reference proteome</keyword>
<keyword evidence="10" id="KW-0175">Coiled coil</keyword>
<keyword evidence="2 9" id="KW-0436">Ligase</keyword>
<evidence type="ECO:0000256" key="7">
    <source>
        <dbReference type="ARBA" id="ARBA00026124"/>
    </source>
</evidence>
<dbReference type="Proteomes" id="UP001152759">
    <property type="component" value="Chromosome 7"/>
</dbReference>
<dbReference type="InterPro" id="IPR033911">
    <property type="entry name" value="MetRS_core"/>
</dbReference>
<evidence type="ECO:0000256" key="6">
    <source>
        <dbReference type="ARBA" id="ARBA00023146"/>
    </source>
</evidence>
<dbReference type="EC" id="6.1.1.10" evidence="1"/>
<dbReference type="GO" id="GO:0006431">
    <property type="term" value="P:methionyl-tRNA aminoacylation"/>
    <property type="evidence" value="ECO:0007669"/>
    <property type="project" value="InterPro"/>
</dbReference>
<sequence>MRQFDFNCSLKRTHHHYSAQGLMSMEAKFRKLRNLQIPPLIELEKRGHITPGSYSGWYCSADEAFLTDLQLKTVKNADNTEMKVSAESGRAVEWTEESNFKFNLGKFIPDVLHWLKTEQPVEPKPFYDLLLHWITELQNEGFTDLSVSRPSSRVHWGIQVPGHPEQTIYVWLDALVNYLTVAGYPKNLSKWPPDVHVLGKDILKFHGLYWPAFLIAAGLEPPRKLQVHAHWTVDGEKMSKSVGNVINPFEKIESFSVSGYRYFLLREGTPHSDANYSETKILRMLNSELADSLGNLLNRCTGSAINVMQAFPAFSASEFDKLRQDNSDLADLANRIENLQDEVRHHYEAFNFYKGIEYTILTVHVINRFFEHCEPWNLKKDPAKSEKLRCVLHATMESLRICAIALSPVIPVLSSTLLDKLSVAKDKRSWKNLVPSWKRKDFDEDLALSKEKVVLFQRIK</sequence>
<gene>
    <name evidence="12" type="ORF">BEMITA_LOCUS11575</name>
</gene>
<keyword evidence="5 9" id="KW-0648">Protein biosynthesis</keyword>
<dbReference type="SUPFAM" id="SSF47323">
    <property type="entry name" value="Anticodon-binding domain of a subclass of class I aminoacyl-tRNA synthetases"/>
    <property type="match status" value="1"/>
</dbReference>
<feature type="coiled-coil region" evidence="10">
    <location>
        <begin position="322"/>
        <end position="349"/>
    </location>
</feature>
<evidence type="ECO:0000256" key="1">
    <source>
        <dbReference type="ARBA" id="ARBA00012838"/>
    </source>
</evidence>
<evidence type="ECO:0000256" key="2">
    <source>
        <dbReference type="ARBA" id="ARBA00022598"/>
    </source>
</evidence>
<dbReference type="Gene3D" id="1.10.730.10">
    <property type="entry name" value="Isoleucyl-tRNA Synthetase, Domain 1"/>
    <property type="match status" value="1"/>
</dbReference>
<keyword evidence="4 9" id="KW-0067">ATP-binding</keyword>
<dbReference type="GO" id="GO:0004825">
    <property type="term" value="F:methionine-tRNA ligase activity"/>
    <property type="evidence" value="ECO:0007669"/>
    <property type="project" value="UniProtKB-EC"/>
</dbReference>
<dbReference type="InterPro" id="IPR023457">
    <property type="entry name" value="Met-tRNA_synth_2"/>
</dbReference>
<comment type="similarity">
    <text evidence="9">Belongs to the class-I aminoacyl-tRNA synthetase family.</text>
</comment>
<dbReference type="Pfam" id="PF09334">
    <property type="entry name" value="tRNA-synt_1g"/>
    <property type="match status" value="1"/>
</dbReference>
<dbReference type="PRINTS" id="PR01041">
    <property type="entry name" value="TRNASYNTHMET"/>
</dbReference>
<proteinExistence type="inferred from homology"/>
<keyword evidence="6 9" id="KW-0030">Aminoacyl-tRNA synthetase</keyword>
<reference evidence="12" key="1">
    <citation type="submission" date="2021-12" db="EMBL/GenBank/DDBJ databases">
        <authorList>
            <person name="King R."/>
        </authorList>
    </citation>
    <scope>NUCLEOTIDE SEQUENCE</scope>
</reference>
<dbReference type="Gene3D" id="2.170.220.10">
    <property type="match status" value="1"/>
</dbReference>
<dbReference type="EMBL" id="OU963868">
    <property type="protein sequence ID" value="CAH0393140.1"/>
    <property type="molecule type" value="Genomic_DNA"/>
</dbReference>
<keyword evidence="3 9" id="KW-0547">Nucleotide-binding</keyword>
<dbReference type="CDD" id="cd07957">
    <property type="entry name" value="Anticodon_Ia_Met"/>
    <property type="match status" value="1"/>
</dbReference>
<dbReference type="PANTHER" id="PTHR43326">
    <property type="entry name" value="METHIONYL-TRNA SYNTHETASE"/>
    <property type="match status" value="1"/>
</dbReference>
<dbReference type="InterPro" id="IPR015413">
    <property type="entry name" value="Methionyl/Leucyl_tRNA_Synth"/>
</dbReference>
<dbReference type="PANTHER" id="PTHR43326:SF1">
    <property type="entry name" value="METHIONINE--TRNA LIGASE, MITOCHONDRIAL"/>
    <property type="match status" value="1"/>
</dbReference>
<evidence type="ECO:0000256" key="3">
    <source>
        <dbReference type="ARBA" id="ARBA00022741"/>
    </source>
</evidence>
<dbReference type="InterPro" id="IPR014729">
    <property type="entry name" value="Rossmann-like_a/b/a_fold"/>
</dbReference>